<comment type="catalytic activity">
    <reaction evidence="3">
        <text>Random hydrolysis of (1-&gt;4)-linkages between N-acetyl-beta-D-glucosamine and D-glucuronate residues in hyaluronate.</text>
        <dbReference type="EC" id="3.2.1.35"/>
    </reaction>
</comment>
<keyword evidence="2" id="KW-1015">Disulfide bond</keyword>
<dbReference type="AlphaFoldDB" id="A0A9P0DEI3"/>
<dbReference type="GO" id="GO:0030214">
    <property type="term" value="P:hyaluronan catabolic process"/>
    <property type="evidence" value="ECO:0007669"/>
    <property type="project" value="TreeGrafter"/>
</dbReference>
<dbReference type="InterPro" id="IPR017853">
    <property type="entry name" value="GH"/>
</dbReference>
<dbReference type="InterPro" id="IPR018155">
    <property type="entry name" value="Hyaluronidase"/>
</dbReference>
<evidence type="ECO:0000256" key="2">
    <source>
        <dbReference type="ARBA" id="ARBA00023157"/>
    </source>
</evidence>
<keyword evidence="3" id="KW-0378">Hydrolase</keyword>
<dbReference type="PRINTS" id="PR00846">
    <property type="entry name" value="GLHYDRLASE56"/>
</dbReference>
<dbReference type="Pfam" id="PF01630">
    <property type="entry name" value="Glyco_hydro_56"/>
    <property type="match status" value="1"/>
</dbReference>
<keyword evidence="5" id="KW-1185">Reference proteome</keyword>
<organism evidence="4 5">
    <name type="scientific">Ceutorhynchus assimilis</name>
    <name type="common">cabbage seed weevil</name>
    <dbReference type="NCBI Taxonomy" id="467358"/>
    <lineage>
        <taxon>Eukaryota</taxon>
        <taxon>Metazoa</taxon>
        <taxon>Ecdysozoa</taxon>
        <taxon>Arthropoda</taxon>
        <taxon>Hexapoda</taxon>
        <taxon>Insecta</taxon>
        <taxon>Pterygota</taxon>
        <taxon>Neoptera</taxon>
        <taxon>Endopterygota</taxon>
        <taxon>Coleoptera</taxon>
        <taxon>Polyphaga</taxon>
        <taxon>Cucujiformia</taxon>
        <taxon>Curculionidae</taxon>
        <taxon>Ceutorhynchinae</taxon>
        <taxon>Ceutorhynchus</taxon>
    </lineage>
</organism>
<dbReference type="InterPro" id="IPR013785">
    <property type="entry name" value="Aldolase_TIM"/>
</dbReference>
<reference evidence="4" key="1">
    <citation type="submission" date="2022-01" db="EMBL/GenBank/DDBJ databases">
        <authorList>
            <person name="King R."/>
        </authorList>
    </citation>
    <scope>NUCLEOTIDE SEQUENCE</scope>
</reference>
<proteinExistence type="inferred from homology"/>
<dbReference type="PANTHER" id="PTHR11769">
    <property type="entry name" value="HYALURONIDASE"/>
    <property type="match status" value="1"/>
</dbReference>
<keyword evidence="3" id="KW-0326">Glycosidase</keyword>
<gene>
    <name evidence="4" type="ORF">CEUTPL_LOCUS8309</name>
</gene>
<comment type="similarity">
    <text evidence="1 3">Belongs to the glycosyl hydrolase 56 family.</text>
</comment>
<evidence type="ECO:0000313" key="5">
    <source>
        <dbReference type="Proteomes" id="UP001152799"/>
    </source>
</evidence>
<dbReference type="PANTHER" id="PTHR11769:SF35">
    <property type="entry name" value="HYALURONIDASE"/>
    <property type="match status" value="1"/>
</dbReference>
<dbReference type="Proteomes" id="UP001152799">
    <property type="component" value="Chromosome 4"/>
</dbReference>
<protein>
    <recommendedName>
        <fullName evidence="3">Hyaluronidase</fullName>
        <ecNumber evidence="3">3.2.1.35</ecNumber>
    </recommendedName>
</protein>
<dbReference type="EC" id="3.2.1.35" evidence="3"/>
<dbReference type="SUPFAM" id="SSF51445">
    <property type="entry name" value="(Trans)glycosidases"/>
    <property type="match status" value="1"/>
</dbReference>
<evidence type="ECO:0000313" key="4">
    <source>
        <dbReference type="EMBL" id="CAH1129628.1"/>
    </source>
</evidence>
<dbReference type="Gene3D" id="3.20.20.70">
    <property type="entry name" value="Aldolase class I"/>
    <property type="match status" value="1"/>
</dbReference>
<evidence type="ECO:0000256" key="3">
    <source>
        <dbReference type="RuleBase" id="RU610713"/>
    </source>
</evidence>
<dbReference type="GO" id="GO:0005975">
    <property type="term" value="P:carbohydrate metabolic process"/>
    <property type="evidence" value="ECO:0007669"/>
    <property type="project" value="InterPro"/>
</dbReference>
<evidence type="ECO:0000256" key="1">
    <source>
        <dbReference type="ARBA" id="ARBA00008871"/>
    </source>
</evidence>
<sequence>METVNHPGWTSTQIKAEAKINFEAGAKVFMKDTIERARAKRPDALWGYYHFPYCYANGSVTSCSSQVQDENDSLKWLFDACDVLYPSVYVPESYTQAQQKQYVKNNLDEAFRVRDEVSPGTKIVPYVMNKYRDTFNFMTEGDMNATIATVASYDVDAVIIWGRYSDANTATTCGDLYNYIDTVLGPILTQFY</sequence>
<dbReference type="GO" id="GO:0004415">
    <property type="term" value="F:hyalurononglucosaminidase activity"/>
    <property type="evidence" value="ECO:0007669"/>
    <property type="project" value="UniProtKB-UniRule"/>
</dbReference>
<name>A0A9P0DEI3_9CUCU</name>
<dbReference type="OrthoDB" id="5796153at2759"/>
<accession>A0A9P0DEI3</accession>
<dbReference type="EMBL" id="OU892280">
    <property type="protein sequence ID" value="CAH1129628.1"/>
    <property type="molecule type" value="Genomic_DNA"/>
</dbReference>